<evidence type="ECO:0000256" key="10">
    <source>
        <dbReference type="SAM" id="Phobius"/>
    </source>
</evidence>
<dbReference type="PROSITE" id="PS50883">
    <property type="entry name" value="EAL"/>
    <property type="match status" value="1"/>
</dbReference>
<dbReference type="InterPro" id="IPR001633">
    <property type="entry name" value="EAL_dom"/>
</dbReference>
<sequence>MSRIRTAAAVLLMSSLGFLAGLTGGRLFDLNQVDDQLAGHNSRLLAHAMRVAHESRRLIDAATHTTDLCSPSDVATLRVLLFNATFLRDVGRLRDGMLVCSAAWGVLQTPHALPPAAFATRNGVRLWVGAANIMDRRIIGDMAAQNNVVVFTAPGAFDGFPEPGAGIDAKLITRDGRHVYRRFGRIDGLDLQDGQAPANYSLRAERVIAECADEPGSPDICAVSRTFAHGWFGLPALILACTGALTGGLLAGLCVLWRQQSKSDRSALRRAIRRGELQVCYQPLRELATRRLVGVEALARWRTCDGQDVPPASFVPMAEDIGLGRELSRRVTEKALRELSARLRANTEFYVSINVSAQDLQDDAYSDFLLRMVNDQGIAPRRVALEITEGTPLSDAPVLSTIRALRRQGFRILIDDFGTGNSNLNYLAEIQADAIKLDRRFTQAIGTDQAGTLIIDHVVDISRELGLGLIVEGIETEAQAQYLAQRQPATIGQGWLLGRAVPAEDVPGA</sequence>
<dbReference type="SMART" id="SM00052">
    <property type="entry name" value="EAL"/>
    <property type="match status" value="1"/>
</dbReference>
<keyword evidence="6 12" id="KW-0378">Hydrolase</keyword>
<protein>
    <recommendedName>
        <fullName evidence="2">cyclic-guanylate-specific phosphodiesterase</fullName>
        <ecNumber evidence="2">3.1.4.52</ecNumber>
    </recommendedName>
</protein>
<dbReference type="Proteomes" id="UP000494105">
    <property type="component" value="Unassembled WGS sequence"/>
</dbReference>
<keyword evidence="5 10" id="KW-0812">Transmembrane</keyword>
<gene>
    <name evidence="12" type="primary">pdeB</name>
    <name evidence="12" type="ORF">LMG1861_01759</name>
</gene>
<dbReference type="EC" id="3.1.4.52" evidence="2"/>
<dbReference type="PANTHER" id="PTHR33121:SF79">
    <property type="entry name" value="CYCLIC DI-GMP PHOSPHODIESTERASE PDED-RELATED"/>
    <property type="match status" value="1"/>
</dbReference>
<dbReference type="InterPro" id="IPR035919">
    <property type="entry name" value="EAL_sf"/>
</dbReference>
<evidence type="ECO:0000256" key="1">
    <source>
        <dbReference type="ARBA" id="ARBA00004651"/>
    </source>
</evidence>
<feature type="domain" description="EAL" evidence="11">
    <location>
        <begin position="261"/>
        <end position="509"/>
    </location>
</feature>
<dbReference type="Pfam" id="PF00563">
    <property type="entry name" value="EAL"/>
    <property type="match status" value="1"/>
</dbReference>
<reference evidence="12 13" key="1">
    <citation type="submission" date="2020-04" db="EMBL/GenBank/DDBJ databases">
        <authorList>
            <person name="De Canck E."/>
        </authorList>
    </citation>
    <scope>NUCLEOTIDE SEQUENCE [LARGE SCALE GENOMIC DNA]</scope>
    <source>
        <strain evidence="12 13">LMG 1861</strain>
    </source>
</reference>
<dbReference type="AlphaFoldDB" id="A0A6S7CHU0"/>
<keyword evidence="3" id="KW-1003">Cell membrane</keyword>
<dbReference type="GO" id="GO:0071111">
    <property type="term" value="F:cyclic-guanylate-specific phosphodiesterase activity"/>
    <property type="evidence" value="ECO:0007669"/>
    <property type="project" value="UniProtKB-EC"/>
</dbReference>
<name>A0A6S7CHU0_9BURK</name>
<dbReference type="CDD" id="cd01948">
    <property type="entry name" value="EAL"/>
    <property type="match status" value="1"/>
</dbReference>
<dbReference type="EMBL" id="CADILD010000001">
    <property type="protein sequence ID" value="CAB3850074.1"/>
    <property type="molecule type" value="Genomic_DNA"/>
</dbReference>
<evidence type="ECO:0000256" key="5">
    <source>
        <dbReference type="ARBA" id="ARBA00022692"/>
    </source>
</evidence>
<proteinExistence type="predicted"/>
<keyword evidence="4" id="KW-0973">c-di-GMP</keyword>
<evidence type="ECO:0000256" key="7">
    <source>
        <dbReference type="ARBA" id="ARBA00022989"/>
    </source>
</evidence>
<dbReference type="Pfam" id="PF12792">
    <property type="entry name" value="CSS-motif"/>
    <property type="match status" value="1"/>
</dbReference>
<comment type="catalytic activity">
    <reaction evidence="9">
        <text>3',3'-c-di-GMP + H2O = 5'-phosphoguanylyl(3'-&gt;5')guanosine + H(+)</text>
        <dbReference type="Rhea" id="RHEA:24902"/>
        <dbReference type="ChEBI" id="CHEBI:15377"/>
        <dbReference type="ChEBI" id="CHEBI:15378"/>
        <dbReference type="ChEBI" id="CHEBI:58754"/>
        <dbReference type="ChEBI" id="CHEBI:58805"/>
        <dbReference type="EC" id="3.1.4.52"/>
    </reaction>
</comment>
<dbReference type="InterPro" id="IPR050706">
    <property type="entry name" value="Cyclic-di-GMP_PDE-like"/>
</dbReference>
<evidence type="ECO:0000256" key="4">
    <source>
        <dbReference type="ARBA" id="ARBA00022636"/>
    </source>
</evidence>
<dbReference type="Gene3D" id="3.20.20.450">
    <property type="entry name" value="EAL domain"/>
    <property type="match status" value="1"/>
</dbReference>
<dbReference type="SUPFAM" id="SSF141868">
    <property type="entry name" value="EAL domain-like"/>
    <property type="match status" value="1"/>
</dbReference>
<evidence type="ECO:0000256" key="3">
    <source>
        <dbReference type="ARBA" id="ARBA00022475"/>
    </source>
</evidence>
<evidence type="ECO:0000256" key="8">
    <source>
        <dbReference type="ARBA" id="ARBA00023136"/>
    </source>
</evidence>
<keyword evidence="7 10" id="KW-1133">Transmembrane helix</keyword>
<evidence type="ECO:0000256" key="2">
    <source>
        <dbReference type="ARBA" id="ARBA00012282"/>
    </source>
</evidence>
<evidence type="ECO:0000313" key="12">
    <source>
        <dbReference type="EMBL" id="CAB3850074.1"/>
    </source>
</evidence>
<keyword evidence="8 10" id="KW-0472">Membrane</keyword>
<dbReference type="InterPro" id="IPR024744">
    <property type="entry name" value="CSS-motif_dom"/>
</dbReference>
<dbReference type="GO" id="GO:0005886">
    <property type="term" value="C:plasma membrane"/>
    <property type="evidence" value="ECO:0007669"/>
    <property type="project" value="UniProtKB-SubCell"/>
</dbReference>
<comment type="subcellular location">
    <subcellularLocation>
        <location evidence="1">Cell membrane</location>
        <topology evidence="1">Multi-pass membrane protein</topology>
    </subcellularLocation>
</comment>
<feature type="transmembrane region" description="Helical" evidence="10">
    <location>
        <begin position="231"/>
        <end position="257"/>
    </location>
</feature>
<evidence type="ECO:0000259" key="11">
    <source>
        <dbReference type="PROSITE" id="PS50883"/>
    </source>
</evidence>
<dbReference type="PANTHER" id="PTHR33121">
    <property type="entry name" value="CYCLIC DI-GMP PHOSPHODIESTERASE PDEF"/>
    <property type="match status" value="1"/>
</dbReference>
<dbReference type="RefSeq" id="WP_434644890.1">
    <property type="nucleotide sequence ID" value="NZ_CP150072.1"/>
</dbReference>
<evidence type="ECO:0000256" key="9">
    <source>
        <dbReference type="ARBA" id="ARBA00034290"/>
    </source>
</evidence>
<evidence type="ECO:0000256" key="6">
    <source>
        <dbReference type="ARBA" id="ARBA00022801"/>
    </source>
</evidence>
<evidence type="ECO:0000313" key="13">
    <source>
        <dbReference type="Proteomes" id="UP000494105"/>
    </source>
</evidence>
<accession>A0A6S7CHU0</accession>
<organism evidence="12 13">
    <name type="scientific">Achromobacter piechaudii</name>
    <dbReference type="NCBI Taxonomy" id="72556"/>
    <lineage>
        <taxon>Bacteria</taxon>
        <taxon>Pseudomonadati</taxon>
        <taxon>Pseudomonadota</taxon>
        <taxon>Betaproteobacteria</taxon>
        <taxon>Burkholderiales</taxon>
        <taxon>Alcaligenaceae</taxon>
        <taxon>Achromobacter</taxon>
    </lineage>
</organism>